<proteinExistence type="inferred from homology"/>
<evidence type="ECO:0000256" key="3">
    <source>
        <dbReference type="ARBA" id="ARBA00022827"/>
    </source>
</evidence>
<keyword evidence="8" id="KW-1185">Reference proteome</keyword>
<dbReference type="EMBL" id="MU839034">
    <property type="protein sequence ID" value="KAK1762747.1"/>
    <property type="molecule type" value="Genomic_DNA"/>
</dbReference>
<evidence type="ECO:0000313" key="8">
    <source>
        <dbReference type="Proteomes" id="UP001244011"/>
    </source>
</evidence>
<evidence type="ECO:0000256" key="4">
    <source>
        <dbReference type="ARBA" id="ARBA00023002"/>
    </source>
</evidence>
<dbReference type="PANTHER" id="PTHR43004:SF10">
    <property type="entry name" value="2-MONOOXYGENASE, PUTATIVE (AFU_ORTHOLOGUE AFUA_6G11480)-RELATED"/>
    <property type="match status" value="1"/>
</dbReference>
<dbReference type="InterPro" id="IPR012941">
    <property type="entry name" value="Phe_hydrox_C_dim_dom"/>
</dbReference>
<dbReference type="PANTHER" id="PTHR43004">
    <property type="entry name" value="TRK SYSTEM POTASSIUM UPTAKE PROTEIN"/>
    <property type="match status" value="1"/>
</dbReference>
<name>A0AAJ0FD27_9PEZI</name>
<comment type="similarity">
    <text evidence="1">Belongs to the PheA/TfdB FAD monooxygenase family.</text>
</comment>
<dbReference type="GO" id="GO:0016709">
    <property type="term" value="F:oxidoreductase activity, acting on paired donors, with incorporation or reduction of molecular oxygen, NAD(P)H as one donor, and incorporation of one atom of oxygen"/>
    <property type="evidence" value="ECO:0007669"/>
    <property type="project" value="UniProtKB-ARBA"/>
</dbReference>
<organism evidence="7 8">
    <name type="scientific">Phialemonium atrogriseum</name>
    <dbReference type="NCBI Taxonomy" id="1093897"/>
    <lineage>
        <taxon>Eukaryota</taxon>
        <taxon>Fungi</taxon>
        <taxon>Dikarya</taxon>
        <taxon>Ascomycota</taxon>
        <taxon>Pezizomycotina</taxon>
        <taxon>Sordariomycetes</taxon>
        <taxon>Sordariomycetidae</taxon>
        <taxon>Cephalothecales</taxon>
        <taxon>Cephalothecaceae</taxon>
        <taxon>Phialemonium</taxon>
    </lineage>
</organism>
<comment type="caution">
    <text evidence="7">The sequence shown here is derived from an EMBL/GenBank/DDBJ whole genome shotgun (WGS) entry which is preliminary data.</text>
</comment>
<evidence type="ECO:0000256" key="2">
    <source>
        <dbReference type="ARBA" id="ARBA00022630"/>
    </source>
</evidence>
<keyword evidence="3" id="KW-0274">FAD</keyword>
<reference evidence="7" key="1">
    <citation type="submission" date="2023-06" db="EMBL/GenBank/DDBJ databases">
        <title>Genome-scale phylogeny and comparative genomics of the fungal order Sordariales.</title>
        <authorList>
            <consortium name="Lawrence Berkeley National Laboratory"/>
            <person name="Hensen N."/>
            <person name="Bonometti L."/>
            <person name="Westerberg I."/>
            <person name="Brannstrom I.O."/>
            <person name="Guillou S."/>
            <person name="Cros-Aarteil S."/>
            <person name="Calhoun S."/>
            <person name="Haridas S."/>
            <person name="Kuo A."/>
            <person name="Mondo S."/>
            <person name="Pangilinan J."/>
            <person name="Riley R."/>
            <person name="Labutti K."/>
            <person name="Andreopoulos B."/>
            <person name="Lipzen A."/>
            <person name="Chen C."/>
            <person name="Yanf M."/>
            <person name="Daum C."/>
            <person name="Ng V."/>
            <person name="Clum A."/>
            <person name="Steindorff A."/>
            <person name="Ohm R."/>
            <person name="Martin F."/>
            <person name="Silar P."/>
            <person name="Natvig D."/>
            <person name="Lalanne C."/>
            <person name="Gautier V."/>
            <person name="Ament-Velasquez S.L."/>
            <person name="Kruys A."/>
            <person name="Hutchinson M.I."/>
            <person name="Powell A.J."/>
            <person name="Barry K."/>
            <person name="Miller A.N."/>
            <person name="Grigoriev I.V."/>
            <person name="Debuchy R."/>
            <person name="Gladieux P."/>
            <person name="Thoren M.H."/>
            <person name="Johannesson H."/>
        </authorList>
    </citation>
    <scope>NUCLEOTIDE SEQUENCE</scope>
    <source>
        <strain evidence="7">8032-3</strain>
    </source>
</reference>
<dbReference type="Pfam" id="PF07976">
    <property type="entry name" value="Phe_hydrox_dim"/>
    <property type="match status" value="1"/>
</dbReference>
<evidence type="ECO:0000256" key="1">
    <source>
        <dbReference type="ARBA" id="ARBA00007801"/>
    </source>
</evidence>
<sequence>MSTKVDVLICGSGSAGLCAAICLARHGVDYRVLERRPGALEVGIDEDTLKEAHHPDVILNQARLNELMIGELGRSGVPPIEYGYEVRSIEVDEAMAGDPDANCVWVTAVRNGVEEVYDAKYVLFPSTQVVRFRDARAVQLLKALPADCLHKVFVDEESYNSGHGLVYDSYRIDPKVGALLVVRPDQYTAKICALEDVDKIGDFFSGFLLPVESLET</sequence>
<evidence type="ECO:0000313" key="7">
    <source>
        <dbReference type="EMBL" id="KAK1762747.1"/>
    </source>
</evidence>
<feature type="domain" description="FAD-binding" evidence="5">
    <location>
        <begin position="4"/>
        <end position="38"/>
    </location>
</feature>
<dbReference type="Gene3D" id="3.40.30.20">
    <property type="match status" value="1"/>
</dbReference>
<accession>A0AAJ0FD27</accession>
<dbReference type="Proteomes" id="UP001244011">
    <property type="component" value="Unassembled WGS sequence"/>
</dbReference>
<dbReference type="InterPro" id="IPR036249">
    <property type="entry name" value="Thioredoxin-like_sf"/>
</dbReference>
<dbReference type="RefSeq" id="XP_060278960.1">
    <property type="nucleotide sequence ID" value="XM_060430730.1"/>
</dbReference>
<feature type="domain" description="Phenol hydroxylase-like C-terminal dimerisation" evidence="6">
    <location>
        <begin position="149"/>
        <end position="210"/>
    </location>
</feature>
<dbReference type="InterPro" id="IPR002938">
    <property type="entry name" value="FAD-bd"/>
</dbReference>
<dbReference type="SUPFAM" id="SSF52833">
    <property type="entry name" value="Thioredoxin-like"/>
    <property type="match status" value="1"/>
</dbReference>
<keyword evidence="4" id="KW-0560">Oxidoreductase</keyword>
<dbReference type="Pfam" id="PF01494">
    <property type="entry name" value="FAD_binding_3"/>
    <property type="match status" value="1"/>
</dbReference>
<keyword evidence="2" id="KW-0285">Flavoprotein</keyword>
<dbReference type="Gene3D" id="3.50.50.60">
    <property type="entry name" value="FAD/NAD(P)-binding domain"/>
    <property type="match status" value="1"/>
</dbReference>
<evidence type="ECO:0000259" key="6">
    <source>
        <dbReference type="Pfam" id="PF07976"/>
    </source>
</evidence>
<dbReference type="SUPFAM" id="SSF51905">
    <property type="entry name" value="FAD/NAD(P)-binding domain"/>
    <property type="match status" value="1"/>
</dbReference>
<protein>
    <submittedName>
        <fullName evidence="7">Thioredoxin-like protein</fullName>
    </submittedName>
</protein>
<dbReference type="AlphaFoldDB" id="A0AAJ0FD27"/>
<dbReference type="GeneID" id="85313917"/>
<dbReference type="InterPro" id="IPR050641">
    <property type="entry name" value="RIFMO-like"/>
</dbReference>
<evidence type="ECO:0000259" key="5">
    <source>
        <dbReference type="Pfam" id="PF01494"/>
    </source>
</evidence>
<gene>
    <name evidence="7" type="ORF">QBC33DRAFT_574006</name>
</gene>
<dbReference type="InterPro" id="IPR038220">
    <property type="entry name" value="PHOX_C_sf"/>
</dbReference>
<dbReference type="InterPro" id="IPR036188">
    <property type="entry name" value="FAD/NAD-bd_sf"/>
</dbReference>
<dbReference type="GO" id="GO:0071949">
    <property type="term" value="F:FAD binding"/>
    <property type="evidence" value="ECO:0007669"/>
    <property type="project" value="InterPro"/>
</dbReference>